<name>A0AA41Y6V2_9BACT</name>
<dbReference type="SUPFAM" id="SSF56059">
    <property type="entry name" value="Glutathione synthetase ATP-binding domain-like"/>
    <property type="match status" value="1"/>
</dbReference>
<dbReference type="AlphaFoldDB" id="A0AA41Y6V2"/>
<evidence type="ECO:0008006" key="3">
    <source>
        <dbReference type="Google" id="ProtNLM"/>
    </source>
</evidence>
<dbReference type="RefSeq" id="WP_282590803.1">
    <property type="nucleotide sequence ID" value="NZ_JAPAAF010000005.1"/>
</dbReference>
<proteinExistence type="predicted"/>
<dbReference type="Proteomes" id="UP001163821">
    <property type="component" value="Unassembled WGS sequence"/>
</dbReference>
<evidence type="ECO:0000313" key="2">
    <source>
        <dbReference type="Proteomes" id="UP001163821"/>
    </source>
</evidence>
<reference evidence="1" key="1">
    <citation type="submission" date="2022-10" db="EMBL/GenBank/DDBJ databases">
        <title>Gaoshiqiia sediminis gen. nov., sp. nov., isolated from coastal sediment.</title>
        <authorList>
            <person name="Yu W.X."/>
            <person name="Mu D.S."/>
            <person name="Du J.Z."/>
            <person name="Liang Y.Q."/>
        </authorList>
    </citation>
    <scope>NUCLEOTIDE SEQUENCE</scope>
    <source>
        <strain evidence="1">A06</strain>
    </source>
</reference>
<keyword evidence="2" id="KW-1185">Reference proteome</keyword>
<dbReference type="EMBL" id="JAPAAF010000005">
    <property type="protein sequence ID" value="MCW0482197.1"/>
    <property type="molecule type" value="Genomic_DNA"/>
</dbReference>
<accession>A0AA41Y6V2</accession>
<gene>
    <name evidence="1" type="ORF">N2K84_05605</name>
</gene>
<protein>
    <recommendedName>
        <fullName evidence="3">ATP-grasp domain-containing protein</fullName>
    </recommendedName>
</protein>
<evidence type="ECO:0000313" key="1">
    <source>
        <dbReference type="EMBL" id="MCW0482197.1"/>
    </source>
</evidence>
<sequence length="403" mass="45577">MNESSITLLHFNPTCELAVANGSPYYVAPALLREFEEELSPLMMLFSGGKDWVIRETPVSARFADQMAGFGFPTAEFVPKGEVKARLTENGIEKVGLRPWGNSPAESNFFRFLHPITQLSWKPELKELYGRKAAAQFLKNFVSKHHSPIFPGEAELPVTASTISEIETYLKRWGTIAMKAPYSSSGRGLQVIRQQNLNRSNLQWIETTLKQQAYLMVEKWHKKICDLSFQFLMDENGQTHYLGPSFFLTNLNGQYAGHYLHFSGFRQFPFSENEISDIGRMLCEELANSAYSGSYMGYLGIDAMIYMDGDATKFHPCLEVNTRHTMGLVSKTIEQYLHPGSFGYFRTFFSKQGEYAALAEEMRRKQPPLIVDGKLTGGFVSLTNPSPTSRFGAWLEIKAPDKD</sequence>
<organism evidence="1 2">
    <name type="scientific">Gaoshiqia sediminis</name>
    <dbReference type="NCBI Taxonomy" id="2986998"/>
    <lineage>
        <taxon>Bacteria</taxon>
        <taxon>Pseudomonadati</taxon>
        <taxon>Bacteroidota</taxon>
        <taxon>Bacteroidia</taxon>
        <taxon>Marinilabiliales</taxon>
        <taxon>Prolixibacteraceae</taxon>
        <taxon>Gaoshiqia</taxon>
    </lineage>
</organism>
<comment type="caution">
    <text evidence="1">The sequence shown here is derived from an EMBL/GenBank/DDBJ whole genome shotgun (WGS) entry which is preliminary data.</text>
</comment>